<protein>
    <submittedName>
        <fullName evidence="1">Uncharacterized protein</fullName>
    </submittedName>
</protein>
<reference evidence="2" key="1">
    <citation type="submission" date="2014-06" db="EMBL/GenBank/DDBJ databases">
        <authorList>
            <person name="Berkman P.J."/>
        </authorList>
    </citation>
    <scope>NUCLEOTIDE SEQUENCE [LARGE SCALE GENOMIC DNA]</scope>
</reference>
<gene>
    <name evidence="1" type="primary">SSCI63980.1</name>
</gene>
<dbReference type="Proteomes" id="UP000242770">
    <property type="component" value="Unassembled WGS sequence"/>
</dbReference>
<dbReference type="EMBL" id="CCFA01003812">
    <property type="protein sequence ID" value="CDW98857.1"/>
    <property type="molecule type" value="Genomic_DNA"/>
</dbReference>
<proteinExistence type="predicted"/>
<name>A0A0F7S7E1_9BASI</name>
<keyword evidence="2" id="KW-1185">Reference proteome</keyword>
<accession>A0A0F7S7E1</accession>
<evidence type="ECO:0000313" key="1">
    <source>
        <dbReference type="EMBL" id="CDW98857.1"/>
    </source>
</evidence>
<organism evidence="1 2">
    <name type="scientific">Sporisorium scitamineum</name>
    <dbReference type="NCBI Taxonomy" id="49012"/>
    <lineage>
        <taxon>Eukaryota</taxon>
        <taxon>Fungi</taxon>
        <taxon>Dikarya</taxon>
        <taxon>Basidiomycota</taxon>
        <taxon>Ustilaginomycotina</taxon>
        <taxon>Ustilaginomycetes</taxon>
        <taxon>Ustilaginales</taxon>
        <taxon>Ustilaginaceae</taxon>
        <taxon>Sporisorium</taxon>
    </lineage>
</organism>
<sequence>MFQPTAWIIPKMESRAFASLPSLTDAQGMHDSLVAKLAAIHRFYTTLFTPKPLDTISEEASSILLTSMLLHLAWTG</sequence>
<dbReference type="AlphaFoldDB" id="A0A0F7S7E1"/>
<evidence type="ECO:0000313" key="2">
    <source>
        <dbReference type="Proteomes" id="UP000242770"/>
    </source>
</evidence>